<keyword evidence="1" id="KW-0175">Coiled coil</keyword>
<feature type="compositionally biased region" description="Basic and acidic residues" evidence="2">
    <location>
        <begin position="152"/>
        <end position="166"/>
    </location>
</feature>
<dbReference type="Proteomes" id="UP001308776">
    <property type="component" value="Unassembled WGS sequence"/>
</dbReference>
<feature type="non-terminal residue" evidence="4">
    <location>
        <position position="1"/>
    </location>
</feature>
<evidence type="ECO:0000313" key="4">
    <source>
        <dbReference type="EMBL" id="MEB8515358.1"/>
    </source>
</evidence>
<organism evidence="4 5">
    <name type="scientific">Acidithiobacillus ferriphilus</name>
    <dbReference type="NCBI Taxonomy" id="1689834"/>
    <lineage>
        <taxon>Bacteria</taxon>
        <taxon>Pseudomonadati</taxon>
        <taxon>Pseudomonadota</taxon>
        <taxon>Acidithiobacillia</taxon>
        <taxon>Acidithiobacillales</taxon>
        <taxon>Acidithiobacillaceae</taxon>
        <taxon>Acidithiobacillus</taxon>
    </lineage>
</organism>
<evidence type="ECO:0000256" key="1">
    <source>
        <dbReference type="SAM" id="Coils"/>
    </source>
</evidence>
<feature type="region of interest" description="Disordered" evidence="2">
    <location>
        <begin position="287"/>
        <end position="309"/>
    </location>
</feature>
<dbReference type="InterPro" id="IPR005094">
    <property type="entry name" value="Endonuclease_MobA/VirD2"/>
</dbReference>
<feature type="coiled-coil region" evidence="1">
    <location>
        <begin position="494"/>
        <end position="534"/>
    </location>
</feature>
<feature type="region of interest" description="Disordered" evidence="2">
    <location>
        <begin position="381"/>
        <end position="401"/>
    </location>
</feature>
<proteinExistence type="predicted"/>
<comment type="caution">
    <text evidence="4">The sequence shown here is derived from an EMBL/GenBank/DDBJ whole genome shotgun (WGS) entry which is preliminary data.</text>
</comment>
<protein>
    <submittedName>
        <fullName evidence="4">Relaxase/mobilization nuclease domain-containing protein</fullName>
    </submittedName>
</protein>
<evidence type="ECO:0000259" key="3">
    <source>
        <dbReference type="Pfam" id="PF03432"/>
    </source>
</evidence>
<dbReference type="RefSeq" id="WP_325801554.1">
    <property type="nucleotide sequence ID" value="NZ_JAQGFR010000286.1"/>
</dbReference>
<reference evidence="4 5" key="1">
    <citation type="submission" date="2022-11" db="EMBL/GenBank/DDBJ databases">
        <title>Comparative genomics analysis of Acidithiobacillus ferriphilus.</title>
        <authorList>
            <person name="Ma L."/>
        </authorList>
    </citation>
    <scope>NUCLEOTIDE SEQUENCE [LARGE SCALE GENOMIC DNA]</scope>
    <source>
        <strain evidence="4 5">DY15</strain>
    </source>
</reference>
<evidence type="ECO:0000313" key="5">
    <source>
        <dbReference type="Proteomes" id="UP001308776"/>
    </source>
</evidence>
<evidence type="ECO:0000256" key="2">
    <source>
        <dbReference type="SAM" id="MobiDB-lite"/>
    </source>
</evidence>
<feature type="compositionally biased region" description="Basic and acidic residues" evidence="2">
    <location>
        <begin position="556"/>
        <end position="589"/>
    </location>
</feature>
<feature type="compositionally biased region" description="Basic and acidic residues" evidence="2">
    <location>
        <begin position="295"/>
        <end position="309"/>
    </location>
</feature>
<feature type="compositionally biased region" description="Polar residues" evidence="2">
    <location>
        <begin position="388"/>
        <end position="401"/>
    </location>
</feature>
<dbReference type="Pfam" id="PF03432">
    <property type="entry name" value="Relaxase"/>
    <property type="match status" value="1"/>
</dbReference>
<gene>
    <name evidence="4" type="ORF">OW717_15085</name>
</gene>
<feature type="region of interest" description="Disordered" evidence="2">
    <location>
        <begin position="152"/>
        <end position="182"/>
    </location>
</feature>
<name>A0ABU6FTG6_9PROT</name>
<feature type="region of interest" description="Disordered" evidence="2">
    <location>
        <begin position="549"/>
        <end position="589"/>
    </location>
</feature>
<keyword evidence="5" id="KW-1185">Reference proteome</keyword>
<sequence>RRAVIIKGGTRAGGADLGVHLNRTDTNERVRLLELRGVAGVNLDQALREMEAFGAGTRCKSPLYHANIDPRAGERLTPEQWGRAVDALEAKLGFTGQPRALVQHVKEGREHVHVVWSRIDLERNRAIPDSHNYRKHEEVARALEREFGHERVQGAHVEREGKERPARTPSHAEMQQAERTGLDPKAIKAEITALWRQTDSGKAFAGALAEAGYILARGDKRDFIVIDQAGESHSLARRIDGVKAADMRARLSDIDQATLPDARGARAEQAQKALEGAQKAEEARRAAEAAQKAAEAAERQRAADEADRTRWRSMPLSALQWEVNTLLPDREAAKAGALMADPAYREAEKVAETARAGEAKARLDLLEATETVRNLNQKAEGYQGRQGPAQQPRATLRSNGSEGRWGAIRGLFSRLGGLMFWRQDKEVSENPESKRIQTQIAEWTELAAERQGVLDRAEKLHTEARLTVGTLYSRIAGQVDEALAPEYRRYSAAQSVLDERIEEDRRRAAEAEAERRAEEIRRRVDAEIEREKREGIGWQVSVQDGVVTTWWSDGKSPQEDETKEATKDELQEREAQANREKDRGFDMMD</sequence>
<feature type="domain" description="MobA/VirD2-like nuclease" evidence="3">
    <location>
        <begin position="26"/>
        <end position="148"/>
    </location>
</feature>
<accession>A0ABU6FTG6</accession>
<dbReference type="EMBL" id="JAQGFR010000286">
    <property type="protein sequence ID" value="MEB8515358.1"/>
    <property type="molecule type" value="Genomic_DNA"/>
</dbReference>